<dbReference type="InterPro" id="IPR023168">
    <property type="entry name" value="GatB_Yqey_C_2"/>
</dbReference>
<dbReference type="InterPro" id="IPR019004">
    <property type="entry name" value="YqeY/Aim41"/>
</dbReference>
<accession>A0ABP7AHU8</accession>
<reference evidence="2" key="1">
    <citation type="journal article" date="2019" name="Int. J. Syst. Evol. Microbiol.">
        <title>The Global Catalogue of Microorganisms (GCM) 10K type strain sequencing project: providing services to taxonomists for standard genome sequencing and annotation.</title>
        <authorList>
            <consortium name="The Broad Institute Genomics Platform"/>
            <consortium name="The Broad Institute Genome Sequencing Center for Infectious Disease"/>
            <person name="Wu L."/>
            <person name="Ma J."/>
        </authorList>
    </citation>
    <scope>NUCLEOTIDE SEQUENCE [LARGE SCALE GENOMIC DNA]</scope>
    <source>
        <strain evidence="2">JCM 16902</strain>
    </source>
</reference>
<dbReference type="Pfam" id="PF09424">
    <property type="entry name" value="YqeY"/>
    <property type="match status" value="1"/>
</dbReference>
<dbReference type="RefSeq" id="WP_231483898.1">
    <property type="nucleotide sequence ID" value="NZ_BAAAZO010000011.1"/>
</dbReference>
<gene>
    <name evidence="1" type="ORF">GCM10022223_58850</name>
</gene>
<dbReference type="PANTHER" id="PTHR28055:SF1">
    <property type="entry name" value="ALTERED INHERITANCE OF MITOCHONDRIA PROTEIN 41, MITOCHONDRIAL"/>
    <property type="match status" value="1"/>
</dbReference>
<keyword evidence="2" id="KW-1185">Reference proteome</keyword>
<dbReference type="Gene3D" id="1.10.10.410">
    <property type="match status" value="1"/>
</dbReference>
<proteinExistence type="predicted"/>
<evidence type="ECO:0000313" key="1">
    <source>
        <dbReference type="EMBL" id="GAA3632778.1"/>
    </source>
</evidence>
<organism evidence="1 2">
    <name type="scientific">Kineosporia mesophila</name>
    <dbReference type="NCBI Taxonomy" id="566012"/>
    <lineage>
        <taxon>Bacteria</taxon>
        <taxon>Bacillati</taxon>
        <taxon>Actinomycetota</taxon>
        <taxon>Actinomycetes</taxon>
        <taxon>Kineosporiales</taxon>
        <taxon>Kineosporiaceae</taxon>
        <taxon>Kineosporia</taxon>
    </lineage>
</organism>
<dbReference type="Proteomes" id="UP001501074">
    <property type="component" value="Unassembled WGS sequence"/>
</dbReference>
<dbReference type="EMBL" id="BAAAZO010000011">
    <property type="protein sequence ID" value="GAA3632778.1"/>
    <property type="molecule type" value="Genomic_DNA"/>
</dbReference>
<dbReference type="PANTHER" id="PTHR28055">
    <property type="entry name" value="ALTERED INHERITANCE OF MITOCHONDRIA PROTEIN 41, MITOCHONDRIAL"/>
    <property type="match status" value="1"/>
</dbReference>
<name>A0ABP7AHU8_9ACTN</name>
<sequence length="158" mass="16591">MPDSPTGLKARLRSDLTTSMKARDAIRSSTIRMAMTAIKGEEVSGTVARELSDDEVTTVLAREAKKRREAATAYTDAGRAELAEKERAELAVLADYLPEQLSEDDVAAIIAEEVATAEAAGKTGRAAMGLVMKAVRARTAGKADGGLVAAEVKSRLGA</sequence>
<evidence type="ECO:0000313" key="2">
    <source>
        <dbReference type="Proteomes" id="UP001501074"/>
    </source>
</evidence>
<protein>
    <submittedName>
        <fullName evidence="1">GatB/YqeY domain-containing protein</fullName>
    </submittedName>
</protein>
<comment type="caution">
    <text evidence="1">The sequence shown here is derived from an EMBL/GenBank/DDBJ whole genome shotgun (WGS) entry which is preliminary data.</text>
</comment>
<dbReference type="InterPro" id="IPR042184">
    <property type="entry name" value="YqeY/Aim41_N"/>
</dbReference>
<dbReference type="InterPro" id="IPR003789">
    <property type="entry name" value="Asn/Gln_tRNA_amidoTrase-B-like"/>
</dbReference>
<dbReference type="Gene3D" id="1.10.1510.10">
    <property type="entry name" value="Uncharacterised protein YqeY/AIM41 PF09424, N-terminal domain"/>
    <property type="match status" value="1"/>
</dbReference>
<dbReference type="SUPFAM" id="SSF89095">
    <property type="entry name" value="GatB/YqeY motif"/>
    <property type="match status" value="1"/>
</dbReference>